<evidence type="ECO:0000313" key="2">
    <source>
        <dbReference type="Proteomes" id="UP000789920"/>
    </source>
</evidence>
<organism evidence="1 2">
    <name type="scientific">Racocetra persica</name>
    <dbReference type="NCBI Taxonomy" id="160502"/>
    <lineage>
        <taxon>Eukaryota</taxon>
        <taxon>Fungi</taxon>
        <taxon>Fungi incertae sedis</taxon>
        <taxon>Mucoromycota</taxon>
        <taxon>Glomeromycotina</taxon>
        <taxon>Glomeromycetes</taxon>
        <taxon>Diversisporales</taxon>
        <taxon>Gigasporaceae</taxon>
        <taxon>Racocetra</taxon>
    </lineage>
</organism>
<keyword evidence="2" id="KW-1185">Reference proteome</keyword>
<gene>
    <name evidence="1" type="ORF">RPERSI_LOCUS1111</name>
</gene>
<dbReference type="EMBL" id="CAJVQC010000940">
    <property type="protein sequence ID" value="CAG8484190.1"/>
    <property type="molecule type" value="Genomic_DNA"/>
</dbReference>
<dbReference type="Proteomes" id="UP000789920">
    <property type="component" value="Unassembled WGS sequence"/>
</dbReference>
<sequence>MSTANRQLYTRSEFLISNIRKLWPQRLDHETECNWLKTRTNQWQLIEKSTITMQFSSANNDSSLHNAGDANANPFEISADEDTISADPNMTIESDDVDLSSAHSNTSTTPKSTTTVNTDTQSPPVVETSNQSKHYASGTLDEPVSQTILRDLKNVAVKLQQVLHPKGNSDVLRDWDLWGPLILCLSLAIILSISAKKSQEIMVFTGVFIIVWFGSAVVTINAKLLGGAV</sequence>
<name>A0ACA9KNJ2_9GLOM</name>
<reference evidence="1" key="1">
    <citation type="submission" date="2021-06" db="EMBL/GenBank/DDBJ databases">
        <authorList>
            <person name="Kallberg Y."/>
            <person name="Tangrot J."/>
            <person name="Rosling A."/>
        </authorList>
    </citation>
    <scope>NUCLEOTIDE SEQUENCE</scope>
    <source>
        <strain evidence="1">MA461A</strain>
    </source>
</reference>
<protein>
    <submittedName>
        <fullName evidence="1">22613_t:CDS:1</fullName>
    </submittedName>
</protein>
<proteinExistence type="predicted"/>
<comment type="caution">
    <text evidence="1">The sequence shown here is derived from an EMBL/GenBank/DDBJ whole genome shotgun (WGS) entry which is preliminary data.</text>
</comment>
<accession>A0ACA9KNJ2</accession>
<evidence type="ECO:0000313" key="1">
    <source>
        <dbReference type="EMBL" id="CAG8484190.1"/>
    </source>
</evidence>